<accession>A0A972G3M1</accession>
<dbReference type="NCBIfam" id="TIGR00778">
    <property type="entry name" value="ahpD_dom"/>
    <property type="match status" value="1"/>
</dbReference>
<keyword evidence="3" id="KW-1185">Reference proteome</keyword>
<name>A0A972G3M1_9GAMM</name>
<evidence type="ECO:0000313" key="3">
    <source>
        <dbReference type="Proteomes" id="UP000737113"/>
    </source>
</evidence>
<proteinExistence type="predicted"/>
<reference evidence="2" key="1">
    <citation type="submission" date="2020-04" db="EMBL/GenBank/DDBJ databases">
        <title>Description of Shewanella salipaludis sp. nov., isolated from a salt marsh.</title>
        <authorList>
            <person name="Park S."/>
            <person name="Yoon J.-H."/>
        </authorList>
    </citation>
    <scope>NUCLEOTIDE SEQUENCE</scope>
    <source>
        <strain evidence="2">SHSM-M6</strain>
    </source>
</reference>
<dbReference type="InterPro" id="IPR004675">
    <property type="entry name" value="AhpD_core"/>
</dbReference>
<protein>
    <submittedName>
        <fullName evidence="2">Carboxymuconolactone decarboxylase family protein</fullName>
    </submittedName>
</protein>
<feature type="domain" description="Carboxymuconolactone decarboxylase-like" evidence="1">
    <location>
        <begin position="13"/>
        <end position="93"/>
    </location>
</feature>
<comment type="caution">
    <text evidence="2">The sequence shown here is derived from an EMBL/GenBank/DDBJ whole genome shotgun (WGS) entry which is preliminary data.</text>
</comment>
<dbReference type="SUPFAM" id="SSF69118">
    <property type="entry name" value="AhpD-like"/>
    <property type="match status" value="1"/>
</dbReference>
<evidence type="ECO:0000313" key="2">
    <source>
        <dbReference type="EMBL" id="NMH66599.1"/>
    </source>
</evidence>
<dbReference type="PANTHER" id="PTHR34846">
    <property type="entry name" value="4-CARBOXYMUCONOLACTONE DECARBOXYLASE FAMILY PROTEIN (AFU_ORTHOLOGUE AFUA_6G11590)"/>
    <property type="match status" value="1"/>
</dbReference>
<organism evidence="2 3">
    <name type="scientific">Shewanella salipaludis</name>
    <dbReference type="NCBI Taxonomy" id="2723052"/>
    <lineage>
        <taxon>Bacteria</taxon>
        <taxon>Pseudomonadati</taxon>
        <taxon>Pseudomonadota</taxon>
        <taxon>Gammaproteobacteria</taxon>
        <taxon>Alteromonadales</taxon>
        <taxon>Shewanellaceae</taxon>
        <taxon>Shewanella</taxon>
    </lineage>
</organism>
<dbReference type="Gene3D" id="1.20.1290.10">
    <property type="entry name" value="AhpD-like"/>
    <property type="match status" value="1"/>
</dbReference>
<sequence>MSNRLNHFVTAPKLTQALSDASMAGYKTSIDPLIKSLIDIRASQLNGCAFCLDMHVKQAKIKGERELRLYHLAIWRESPLFTAKEKAALALTEALTKLADTGVSDELYRSTLAHFSEVEISELCYLIGIINMWNRLQLVSLAEPGSADAAFGLAKADLN</sequence>
<dbReference type="RefSeq" id="WP_169565328.1">
    <property type="nucleotide sequence ID" value="NZ_JAAXYH010000014.1"/>
</dbReference>
<dbReference type="AlphaFoldDB" id="A0A972G3M1"/>
<dbReference type="PANTHER" id="PTHR34846:SF10">
    <property type="entry name" value="CYTOPLASMIC PROTEIN"/>
    <property type="match status" value="1"/>
</dbReference>
<dbReference type="InterPro" id="IPR003779">
    <property type="entry name" value="CMD-like"/>
</dbReference>
<dbReference type="EMBL" id="JAAXYH010000014">
    <property type="protein sequence ID" value="NMH66599.1"/>
    <property type="molecule type" value="Genomic_DNA"/>
</dbReference>
<dbReference type="Proteomes" id="UP000737113">
    <property type="component" value="Unassembled WGS sequence"/>
</dbReference>
<evidence type="ECO:0000259" key="1">
    <source>
        <dbReference type="Pfam" id="PF02627"/>
    </source>
</evidence>
<gene>
    <name evidence="2" type="ORF">HC757_15695</name>
</gene>
<dbReference type="GO" id="GO:0051920">
    <property type="term" value="F:peroxiredoxin activity"/>
    <property type="evidence" value="ECO:0007669"/>
    <property type="project" value="InterPro"/>
</dbReference>
<dbReference type="InterPro" id="IPR029032">
    <property type="entry name" value="AhpD-like"/>
</dbReference>
<dbReference type="Pfam" id="PF02627">
    <property type="entry name" value="CMD"/>
    <property type="match status" value="1"/>
</dbReference>